<dbReference type="Proteomes" id="UP000488956">
    <property type="component" value="Unassembled WGS sequence"/>
</dbReference>
<feature type="signal peptide" evidence="1">
    <location>
        <begin position="1"/>
        <end position="29"/>
    </location>
</feature>
<sequence length="55" mass="6157">MQTCQRPRVVGVLCMQLSLTCLRGTVVKARANQSNHKQVDTPYRYEVACDSRCAA</sequence>
<evidence type="ECO:0000313" key="3">
    <source>
        <dbReference type="EMBL" id="KAE9222152.1"/>
    </source>
</evidence>
<organism evidence="4 6">
    <name type="scientific">Phytophthora fragariae</name>
    <dbReference type="NCBI Taxonomy" id="53985"/>
    <lineage>
        <taxon>Eukaryota</taxon>
        <taxon>Sar</taxon>
        <taxon>Stramenopiles</taxon>
        <taxon>Oomycota</taxon>
        <taxon>Peronosporomycetes</taxon>
        <taxon>Peronosporales</taxon>
        <taxon>Peronosporaceae</taxon>
        <taxon>Phytophthora</taxon>
    </lineage>
</organism>
<evidence type="ECO:0000313" key="5">
    <source>
        <dbReference type="Proteomes" id="UP000476176"/>
    </source>
</evidence>
<proteinExistence type="predicted"/>
<dbReference type="EMBL" id="QXFX01000319">
    <property type="protein sequence ID" value="KAE9120466.1"/>
    <property type="molecule type" value="Genomic_DNA"/>
</dbReference>
<accession>A0A6G0RLS3</accession>
<feature type="chain" id="PRO_5036174182" description="Secreted protein" evidence="1">
    <location>
        <begin position="30"/>
        <end position="55"/>
    </location>
</feature>
<dbReference type="EMBL" id="QXFY01000777">
    <property type="protein sequence ID" value="KAE9335839.1"/>
    <property type="molecule type" value="Genomic_DNA"/>
</dbReference>
<gene>
    <name evidence="3" type="ORF">PF004_g12870</name>
    <name evidence="4" type="ORF">PF008_g13304</name>
    <name evidence="2" type="ORF">PF010_g7480</name>
</gene>
<evidence type="ECO:0000256" key="1">
    <source>
        <dbReference type="SAM" id="SignalP"/>
    </source>
</evidence>
<evidence type="ECO:0008006" key="8">
    <source>
        <dbReference type="Google" id="ProtNLM"/>
    </source>
</evidence>
<reference evidence="5 6" key="1">
    <citation type="submission" date="2018-09" db="EMBL/GenBank/DDBJ databases">
        <title>Genomic investigation of the strawberry pathogen Phytophthora fragariae indicates pathogenicity is determined by transcriptional variation in three key races.</title>
        <authorList>
            <person name="Adams T.M."/>
            <person name="Armitage A.D."/>
            <person name="Sobczyk M.K."/>
            <person name="Bates H.J."/>
            <person name="Dunwell J.M."/>
            <person name="Nellist C.F."/>
            <person name="Harrison R.J."/>
        </authorList>
    </citation>
    <scope>NUCLEOTIDE SEQUENCE [LARGE SCALE GENOMIC DNA]</scope>
    <source>
        <strain evidence="3 5">BC-23</strain>
        <strain evidence="4 6">NOV-77</strain>
        <strain evidence="2 7">ONT-3</strain>
    </source>
</reference>
<name>A0A6G0RLS3_9STRA</name>
<dbReference type="Proteomes" id="UP000486351">
    <property type="component" value="Unassembled WGS sequence"/>
</dbReference>
<evidence type="ECO:0000313" key="4">
    <source>
        <dbReference type="EMBL" id="KAE9335839.1"/>
    </source>
</evidence>
<evidence type="ECO:0000313" key="7">
    <source>
        <dbReference type="Proteomes" id="UP000488956"/>
    </source>
</evidence>
<evidence type="ECO:0000313" key="6">
    <source>
        <dbReference type="Proteomes" id="UP000486351"/>
    </source>
</evidence>
<protein>
    <recommendedName>
        <fullName evidence="8">Secreted protein</fullName>
    </recommendedName>
</protein>
<dbReference type="AlphaFoldDB" id="A0A6G0RLS3"/>
<dbReference type="EMBL" id="QXGC01000755">
    <property type="protein sequence ID" value="KAE9222152.1"/>
    <property type="molecule type" value="Genomic_DNA"/>
</dbReference>
<comment type="caution">
    <text evidence="4">The sequence shown here is derived from an EMBL/GenBank/DDBJ whole genome shotgun (WGS) entry which is preliminary data.</text>
</comment>
<dbReference type="Proteomes" id="UP000476176">
    <property type="component" value="Unassembled WGS sequence"/>
</dbReference>
<keyword evidence="1" id="KW-0732">Signal</keyword>
<evidence type="ECO:0000313" key="2">
    <source>
        <dbReference type="EMBL" id="KAE9120466.1"/>
    </source>
</evidence>